<comment type="caution">
    <text evidence="5">The sequence shown here is derived from an EMBL/GenBank/DDBJ whole genome shotgun (WGS) entry which is preliminary data.</text>
</comment>
<dbReference type="PROSITE" id="PS00041">
    <property type="entry name" value="HTH_ARAC_FAMILY_1"/>
    <property type="match status" value="1"/>
</dbReference>
<organism evidence="5 6">
    <name type="scientific">Xaviernesmea oryzae</name>
    <dbReference type="NCBI Taxonomy" id="464029"/>
    <lineage>
        <taxon>Bacteria</taxon>
        <taxon>Pseudomonadati</taxon>
        <taxon>Pseudomonadota</taxon>
        <taxon>Alphaproteobacteria</taxon>
        <taxon>Hyphomicrobiales</taxon>
        <taxon>Rhizobiaceae</taxon>
        <taxon>Rhizobium/Agrobacterium group</taxon>
        <taxon>Xaviernesmea</taxon>
    </lineage>
</organism>
<dbReference type="GO" id="GO:0043565">
    <property type="term" value="F:sequence-specific DNA binding"/>
    <property type="evidence" value="ECO:0007669"/>
    <property type="project" value="InterPro"/>
</dbReference>
<dbReference type="Pfam" id="PF12833">
    <property type="entry name" value="HTH_18"/>
    <property type="match status" value="1"/>
</dbReference>
<dbReference type="InterPro" id="IPR009594">
    <property type="entry name" value="Tscrpt_reg_HTH_AraC_N"/>
</dbReference>
<protein>
    <submittedName>
        <fullName evidence="5">AraC family transcriptional regulator</fullName>
    </submittedName>
</protein>
<evidence type="ECO:0000313" key="6">
    <source>
        <dbReference type="Proteomes" id="UP000186364"/>
    </source>
</evidence>
<proteinExistence type="predicted"/>
<gene>
    <name evidence="5" type="ORF">BJF93_19740</name>
</gene>
<reference evidence="5 6" key="1">
    <citation type="submission" date="2016-09" db="EMBL/GenBank/DDBJ databases">
        <title>Rhizobium sp. nov., a novel species isolated from the rice rhizosphere.</title>
        <authorList>
            <person name="Zhao J."/>
            <person name="Zhang X."/>
        </authorList>
    </citation>
    <scope>NUCLEOTIDE SEQUENCE [LARGE SCALE GENOMIC DNA]</scope>
    <source>
        <strain evidence="5 6">1.7048</strain>
    </source>
</reference>
<dbReference type="GO" id="GO:0003700">
    <property type="term" value="F:DNA-binding transcription factor activity"/>
    <property type="evidence" value="ECO:0007669"/>
    <property type="project" value="InterPro"/>
</dbReference>
<dbReference type="SUPFAM" id="SSF46689">
    <property type="entry name" value="Homeodomain-like"/>
    <property type="match status" value="2"/>
</dbReference>
<evidence type="ECO:0000256" key="2">
    <source>
        <dbReference type="ARBA" id="ARBA00023125"/>
    </source>
</evidence>
<dbReference type="PANTHER" id="PTHR43436:SF1">
    <property type="entry name" value="TRANSCRIPTIONAL REGULATORY PROTEIN"/>
    <property type="match status" value="1"/>
</dbReference>
<dbReference type="AlphaFoldDB" id="A0A1Q9AYN5"/>
<feature type="domain" description="HTH araC/xylS-type" evidence="4">
    <location>
        <begin position="189"/>
        <end position="287"/>
    </location>
</feature>
<name>A0A1Q9AYN5_9HYPH</name>
<dbReference type="PROSITE" id="PS01124">
    <property type="entry name" value="HTH_ARAC_FAMILY_2"/>
    <property type="match status" value="1"/>
</dbReference>
<dbReference type="InterPro" id="IPR009057">
    <property type="entry name" value="Homeodomain-like_sf"/>
</dbReference>
<dbReference type="Pfam" id="PF06719">
    <property type="entry name" value="AraC_N"/>
    <property type="match status" value="1"/>
</dbReference>
<evidence type="ECO:0000313" key="5">
    <source>
        <dbReference type="EMBL" id="OLP60558.1"/>
    </source>
</evidence>
<keyword evidence="2" id="KW-0238">DNA-binding</keyword>
<keyword evidence="1" id="KW-0805">Transcription regulation</keyword>
<accession>A0A1Q9AYN5</accession>
<dbReference type="PANTHER" id="PTHR43436">
    <property type="entry name" value="ARAC-FAMILY TRANSCRIPTIONAL REGULATOR"/>
    <property type="match status" value="1"/>
</dbReference>
<evidence type="ECO:0000256" key="1">
    <source>
        <dbReference type="ARBA" id="ARBA00023015"/>
    </source>
</evidence>
<sequence length="300" mass="33454">MNDTLRTLTTFVAQRTQSVLTRAEMPRVEIYRVTQPTKLLPEIYQPFVSLILQGSKRLMIGTQVLDYAAGNTFVASVALPAIGEVIEASVAVPYLAVLLRFDLTVIADLLRDVPGSMDVPHQQSFRVDPASDDLVDAWLRMMRLMDRPDDIAVMAPLLEREILFRLLQGPQGVVLRQAATAEGRFSQIRATLSWVRTNYARPFQVEDLADMANMSPSAFHRRFKASTGLSPLQYQKHLRLYEARRILFAQPGDVAAVAFAVGYESLSQFTREYARLFGAPPASDIRDLRAPGSRNITGAA</sequence>
<evidence type="ECO:0000256" key="3">
    <source>
        <dbReference type="ARBA" id="ARBA00023163"/>
    </source>
</evidence>
<keyword evidence="3" id="KW-0804">Transcription</keyword>
<dbReference type="InterPro" id="IPR018062">
    <property type="entry name" value="HTH_AraC-typ_CS"/>
</dbReference>
<keyword evidence="6" id="KW-1185">Reference proteome</keyword>
<dbReference type="Proteomes" id="UP000186364">
    <property type="component" value="Unassembled WGS sequence"/>
</dbReference>
<evidence type="ECO:0000259" key="4">
    <source>
        <dbReference type="PROSITE" id="PS01124"/>
    </source>
</evidence>
<dbReference type="EMBL" id="MKIP01000035">
    <property type="protein sequence ID" value="OLP60558.1"/>
    <property type="molecule type" value="Genomic_DNA"/>
</dbReference>
<dbReference type="SMART" id="SM00342">
    <property type="entry name" value="HTH_ARAC"/>
    <property type="match status" value="1"/>
</dbReference>
<dbReference type="Gene3D" id="1.10.10.60">
    <property type="entry name" value="Homeodomain-like"/>
    <property type="match status" value="1"/>
</dbReference>
<dbReference type="InterPro" id="IPR018060">
    <property type="entry name" value="HTH_AraC"/>
</dbReference>
<dbReference type="RefSeq" id="WP_075627065.1">
    <property type="nucleotide sequence ID" value="NZ_FOAM01000028.1"/>
</dbReference>